<evidence type="ECO:0000259" key="2">
    <source>
        <dbReference type="Pfam" id="PF22768"/>
    </source>
</evidence>
<dbReference type="KEGG" id="pchi:PC41400_21570"/>
<dbReference type="Gene3D" id="2.60.120.860">
    <property type="match status" value="1"/>
</dbReference>
<name>A0A410X0X1_9BACL</name>
<feature type="domain" description="Siphovirus-type tail component RIFT-related" evidence="1">
    <location>
        <begin position="13"/>
        <end position="123"/>
    </location>
</feature>
<sequence>MIDATVNGVKFSDIGLGLIRHNIPVLPPTNDYTLEIAGRDGEINFGSSYQARTFELECVVMANDPTLDYHAKIANIAGLFNAKRGELEITFSDLPGRRYMARYAGSMEIEKLLFDGNVTIPLKMDDPYVQSLYDTKAKEYGQGLEYGQLYEYSDYSVQISSSSQSFTIRNTGNVDAAPTIRISGAFTNLSLSDGHNVLTITDTCTASDVYEIDGHHYTVKKNGINAYAKSNGVFFTIPPGATTFISTATNPDFKVEVIFRHKYLY</sequence>
<dbReference type="AlphaFoldDB" id="A0A410X0X1"/>
<dbReference type="Proteomes" id="UP000288943">
    <property type="component" value="Chromosome"/>
</dbReference>
<dbReference type="InterPro" id="IPR008841">
    <property type="entry name" value="Siphovirus-type_tail_N"/>
</dbReference>
<protein>
    <submittedName>
        <fullName evidence="4">Phage tail family protein</fullName>
    </submittedName>
</protein>
<evidence type="ECO:0000313" key="6">
    <source>
        <dbReference type="Proteomes" id="UP001527202"/>
    </source>
</evidence>
<dbReference type="Pfam" id="PF05709">
    <property type="entry name" value="Sipho_tail"/>
    <property type="match status" value="1"/>
</dbReference>
<dbReference type="EMBL" id="CP026520">
    <property type="protein sequence ID" value="QAV20111.1"/>
    <property type="molecule type" value="Genomic_DNA"/>
</dbReference>
<dbReference type="Gene3D" id="2.40.30.200">
    <property type="match status" value="1"/>
</dbReference>
<evidence type="ECO:0000259" key="1">
    <source>
        <dbReference type="Pfam" id="PF05709"/>
    </source>
</evidence>
<dbReference type="RefSeq" id="WP_053228768.1">
    <property type="nucleotide sequence ID" value="NZ_CP026520.1"/>
</dbReference>
<feature type="domain" description="Siphovirus-type tail component C-terminal" evidence="2">
    <location>
        <begin position="171"/>
        <end position="263"/>
    </location>
</feature>
<dbReference type="GeneID" id="95377385"/>
<dbReference type="InterPro" id="IPR054738">
    <property type="entry name" value="Siphovirus-type_tail_C"/>
</dbReference>
<dbReference type="Proteomes" id="UP001527202">
    <property type="component" value="Unassembled WGS sequence"/>
</dbReference>
<keyword evidence="6" id="KW-1185">Reference proteome</keyword>
<dbReference type="InterPro" id="IPR006520">
    <property type="entry name" value="Dit_BPSPP_N"/>
</dbReference>
<accession>A0A410X0X1</accession>
<reference evidence="3 6" key="2">
    <citation type="submission" date="2022-05" db="EMBL/GenBank/DDBJ databases">
        <title>Genome Sequencing of Bee-Associated Microbes.</title>
        <authorList>
            <person name="Dunlap C."/>
        </authorList>
    </citation>
    <scope>NUCLEOTIDE SEQUENCE [LARGE SCALE GENOMIC DNA]</scope>
    <source>
        <strain evidence="3 6">NRRL B-23120</strain>
    </source>
</reference>
<evidence type="ECO:0000313" key="4">
    <source>
        <dbReference type="EMBL" id="QAV20111.1"/>
    </source>
</evidence>
<gene>
    <name evidence="3" type="ORF">M5X16_28625</name>
    <name evidence="4" type="ORF">PC41400_21570</name>
</gene>
<organism evidence="4 5">
    <name type="scientific">Paenibacillus chitinolyticus</name>
    <dbReference type="NCBI Taxonomy" id="79263"/>
    <lineage>
        <taxon>Bacteria</taxon>
        <taxon>Bacillati</taxon>
        <taxon>Bacillota</taxon>
        <taxon>Bacilli</taxon>
        <taxon>Bacillales</taxon>
        <taxon>Paenibacillaceae</taxon>
        <taxon>Paenibacillus</taxon>
    </lineage>
</organism>
<dbReference type="OrthoDB" id="3078561at2"/>
<evidence type="ECO:0000313" key="3">
    <source>
        <dbReference type="EMBL" id="MCY9599716.1"/>
    </source>
</evidence>
<reference evidence="4 5" key="1">
    <citation type="submission" date="2018-01" db="EMBL/GenBank/DDBJ databases">
        <title>The whole genome sequencing and assembly of Paenibacillus chitinolyticus KCCM 41400 strain.</title>
        <authorList>
            <person name="Kim J.-Y."/>
            <person name="Park M.-K."/>
            <person name="Lee Y.-J."/>
            <person name="Yi H."/>
            <person name="Bahn Y.-S."/>
            <person name="Kim J.F."/>
            <person name="Lee D.-W."/>
        </authorList>
    </citation>
    <scope>NUCLEOTIDE SEQUENCE [LARGE SCALE GENOMIC DNA]</scope>
    <source>
        <strain evidence="4 5">KCCM 41400</strain>
    </source>
</reference>
<proteinExistence type="predicted"/>
<dbReference type="Pfam" id="PF22768">
    <property type="entry name" value="SPP1_Dit"/>
    <property type="match status" value="1"/>
</dbReference>
<dbReference type="EMBL" id="JAMDMJ010000054">
    <property type="protein sequence ID" value="MCY9599716.1"/>
    <property type="molecule type" value="Genomic_DNA"/>
</dbReference>
<dbReference type="NCBIfam" id="TIGR01633">
    <property type="entry name" value="phi3626_gp14_N"/>
    <property type="match status" value="1"/>
</dbReference>
<evidence type="ECO:0000313" key="5">
    <source>
        <dbReference type="Proteomes" id="UP000288943"/>
    </source>
</evidence>